<proteinExistence type="predicted"/>
<accession>A0A8H6M389</accession>
<evidence type="ECO:0000256" key="1">
    <source>
        <dbReference type="SAM" id="MobiDB-lite"/>
    </source>
</evidence>
<reference evidence="2 3" key="1">
    <citation type="submission" date="2020-07" db="EMBL/GenBank/DDBJ databases">
        <title>Comparative genomics of pyrophilous fungi reveals a link between fire events and developmental genes.</title>
        <authorList>
            <consortium name="DOE Joint Genome Institute"/>
            <person name="Steindorff A.S."/>
            <person name="Carver A."/>
            <person name="Calhoun S."/>
            <person name="Stillman K."/>
            <person name="Liu H."/>
            <person name="Lipzen A."/>
            <person name="Pangilinan J."/>
            <person name="Labutti K."/>
            <person name="Bruns T.D."/>
            <person name="Grigoriev I.V."/>
        </authorList>
    </citation>
    <scope>NUCLEOTIDE SEQUENCE [LARGE SCALE GENOMIC DNA]</scope>
    <source>
        <strain evidence="2 3">CBS 144469</strain>
    </source>
</reference>
<feature type="compositionally biased region" description="Basic and acidic residues" evidence="1">
    <location>
        <begin position="327"/>
        <end position="386"/>
    </location>
</feature>
<feature type="compositionally biased region" description="Basic and acidic residues" evidence="1">
    <location>
        <begin position="30"/>
        <end position="64"/>
    </location>
</feature>
<evidence type="ECO:0000313" key="2">
    <source>
        <dbReference type="EMBL" id="KAF6753948.1"/>
    </source>
</evidence>
<feature type="region of interest" description="Disordered" evidence="1">
    <location>
        <begin position="218"/>
        <end position="396"/>
    </location>
</feature>
<feature type="compositionally biased region" description="Polar residues" evidence="1">
    <location>
        <begin position="273"/>
        <end position="283"/>
    </location>
</feature>
<keyword evidence="3" id="KW-1185">Reference proteome</keyword>
<comment type="caution">
    <text evidence="2">The sequence shown here is derived from an EMBL/GenBank/DDBJ whole genome shotgun (WGS) entry which is preliminary data.</text>
</comment>
<gene>
    <name evidence="2" type="ORF">DFP72DRAFT_848540</name>
</gene>
<sequence length="396" mass="44549">MHRIDASSKTLSMTRVDGPGDPSNWYSSDGMEKGRRREVKRERALEKGNDDMRNKVQMSPRREANTSTTSCRARTRARSQTLSQIQPPLSSTESAQSKDERLKPHRRMTPISIACEESSTGNESTVEELTTQGASAHGRGPFDSWETWSWGLVAPIRDRRKGEMDDEIIAKREKAREKEERSETKGEDQHHPAVAHKYKSPDSWEIWSGGLVALILERRNRERCEEREVKRRELRRRANDRTKGECTRSPWAQTSPKARRTPTPTPRRPRIRAQSSTPSPNVHSESEDTVEEATPHIGASSSTLSITGTDRAGDSSRRYSNGGVEEGPEKGDIERGLIAPTHERRDGGTKGKAWRNENGTKVKTESTKARNETHSKPQKIRGEPKSGRMGVEGPDT</sequence>
<feature type="compositionally biased region" description="Basic and acidic residues" evidence="1">
    <location>
        <begin position="162"/>
        <end position="191"/>
    </location>
</feature>
<feature type="compositionally biased region" description="Basic and acidic residues" evidence="1">
    <location>
        <begin position="218"/>
        <end position="246"/>
    </location>
</feature>
<evidence type="ECO:0000313" key="3">
    <source>
        <dbReference type="Proteomes" id="UP000521943"/>
    </source>
</evidence>
<dbReference type="Proteomes" id="UP000521943">
    <property type="component" value="Unassembled WGS sequence"/>
</dbReference>
<feature type="compositionally biased region" description="Polar residues" evidence="1">
    <location>
        <begin position="80"/>
        <end position="95"/>
    </location>
</feature>
<feature type="compositionally biased region" description="Polar residues" evidence="1">
    <location>
        <begin position="299"/>
        <end position="308"/>
    </location>
</feature>
<organism evidence="2 3">
    <name type="scientific">Ephemerocybe angulata</name>
    <dbReference type="NCBI Taxonomy" id="980116"/>
    <lineage>
        <taxon>Eukaryota</taxon>
        <taxon>Fungi</taxon>
        <taxon>Dikarya</taxon>
        <taxon>Basidiomycota</taxon>
        <taxon>Agaricomycotina</taxon>
        <taxon>Agaricomycetes</taxon>
        <taxon>Agaricomycetidae</taxon>
        <taxon>Agaricales</taxon>
        <taxon>Agaricineae</taxon>
        <taxon>Psathyrellaceae</taxon>
        <taxon>Ephemerocybe</taxon>
    </lineage>
</organism>
<feature type="region of interest" description="Disordered" evidence="1">
    <location>
        <begin position="1"/>
        <end position="141"/>
    </location>
</feature>
<feature type="region of interest" description="Disordered" evidence="1">
    <location>
        <begin position="162"/>
        <end position="202"/>
    </location>
</feature>
<dbReference type="AlphaFoldDB" id="A0A8H6M389"/>
<dbReference type="EMBL" id="JACGCI010000036">
    <property type="protein sequence ID" value="KAF6753948.1"/>
    <property type="molecule type" value="Genomic_DNA"/>
</dbReference>
<feature type="compositionally biased region" description="Polar residues" evidence="1">
    <location>
        <begin position="117"/>
        <end position="134"/>
    </location>
</feature>
<protein>
    <submittedName>
        <fullName evidence="2">Uncharacterized protein</fullName>
    </submittedName>
</protein>
<name>A0A8H6M389_9AGAR</name>